<keyword evidence="20" id="KW-1185">Reference proteome</keyword>
<dbReference type="InterPro" id="IPR033939">
    <property type="entry name" value="BCAT_family"/>
</dbReference>
<dbReference type="OrthoDB" id="9804984at2"/>
<evidence type="ECO:0000256" key="9">
    <source>
        <dbReference type="ARBA" id="ARBA00022898"/>
    </source>
</evidence>
<dbReference type="PANTHER" id="PTHR11825:SF44">
    <property type="entry name" value="BRANCHED-CHAIN-AMINO-ACID AMINOTRANSFERASE"/>
    <property type="match status" value="1"/>
</dbReference>
<reference evidence="19 20" key="1">
    <citation type="submission" date="2018-06" db="EMBL/GenBank/DDBJ databases">
        <title>Genomic Encyclopedia of Type Strains, Phase I: the one thousand microbial genomes (KMG-I) project.</title>
        <authorList>
            <person name="Kyrpides N."/>
        </authorList>
    </citation>
    <scope>NUCLEOTIDE SEQUENCE [LARGE SCALE GENOMIC DNA]</scope>
    <source>
        <strain evidence="19 20">DSM 19573</strain>
    </source>
</reference>
<dbReference type="InterPro" id="IPR036038">
    <property type="entry name" value="Aminotransferase-like"/>
</dbReference>
<protein>
    <recommendedName>
        <fullName evidence="17">Branched-chain-amino-acid aminotransferase</fullName>
        <ecNumber evidence="17">2.6.1.42</ecNumber>
    </recommendedName>
</protein>
<evidence type="ECO:0000313" key="19">
    <source>
        <dbReference type="EMBL" id="PYG86849.1"/>
    </source>
</evidence>
<feature type="modified residue" description="N6-(pyridoxal phosphate)lysine" evidence="14">
    <location>
        <position position="194"/>
    </location>
</feature>
<evidence type="ECO:0000256" key="12">
    <source>
        <dbReference type="ARBA" id="ARBA00048798"/>
    </source>
</evidence>
<dbReference type="InterPro" id="IPR001544">
    <property type="entry name" value="Aminotrans_IV"/>
</dbReference>
<name>A0A318XMH6_9FIRM</name>
<accession>A0A318XMH6</accession>
<evidence type="ECO:0000256" key="14">
    <source>
        <dbReference type="PIRSR" id="PIRSR006468-1"/>
    </source>
</evidence>
<evidence type="ECO:0000256" key="18">
    <source>
        <dbReference type="RuleBase" id="RU004519"/>
    </source>
</evidence>
<dbReference type="PIRSF" id="PIRSF006468">
    <property type="entry name" value="BCAT1"/>
    <property type="match status" value="1"/>
</dbReference>
<dbReference type="GO" id="GO:0009099">
    <property type="term" value="P:L-valine biosynthetic process"/>
    <property type="evidence" value="ECO:0007669"/>
    <property type="project" value="UniProtKB-UniPathway"/>
</dbReference>
<gene>
    <name evidence="19" type="ORF">LY28_02669</name>
</gene>
<evidence type="ECO:0000313" key="20">
    <source>
        <dbReference type="Proteomes" id="UP000248132"/>
    </source>
</evidence>
<comment type="pathway">
    <text evidence="3 18">Amino-acid biosynthesis; L-valine biosynthesis; L-valine from pyruvate: step 4/4.</text>
</comment>
<dbReference type="NCBIfam" id="NF009897">
    <property type="entry name" value="PRK13357.1"/>
    <property type="match status" value="1"/>
</dbReference>
<evidence type="ECO:0000256" key="16">
    <source>
        <dbReference type="RuleBase" id="RU004516"/>
    </source>
</evidence>
<evidence type="ECO:0000256" key="4">
    <source>
        <dbReference type="ARBA" id="ARBA00005072"/>
    </source>
</evidence>
<keyword evidence="6 17" id="KW-0032">Aminotransferase</keyword>
<comment type="catalytic activity">
    <reaction evidence="13 17">
        <text>L-leucine + 2-oxoglutarate = 4-methyl-2-oxopentanoate + L-glutamate</text>
        <dbReference type="Rhea" id="RHEA:18321"/>
        <dbReference type="ChEBI" id="CHEBI:16810"/>
        <dbReference type="ChEBI" id="CHEBI:17865"/>
        <dbReference type="ChEBI" id="CHEBI:29985"/>
        <dbReference type="ChEBI" id="CHEBI:57427"/>
        <dbReference type="EC" id="2.6.1.42"/>
    </reaction>
</comment>
<dbReference type="Gene3D" id="3.30.470.10">
    <property type="match status" value="1"/>
</dbReference>
<comment type="catalytic activity">
    <reaction evidence="11 17">
        <text>L-valine + 2-oxoglutarate = 3-methyl-2-oxobutanoate + L-glutamate</text>
        <dbReference type="Rhea" id="RHEA:24813"/>
        <dbReference type="ChEBI" id="CHEBI:11851"/>
        <dbReference type="ChEBI" id="CHEBI:16810"/>
        <dbReference type="ChEBI" id="CHEBI:29985"/>
        <dbReference type="ChEBI" id="CHEBI:57762"/>
        <dbReference type="EC" id="2.6.1.42"/>
    </reaction>
</comment>
<dbReference type="GO" id="GO:0052656">
    <property type="term" value="F:L-isoleucine-2-oxoglutarate transaminase activity"/>
    <property type="evidence" value="ECO:0007669"/>
    <property type="project" value="RHEA"/>
</dbReference>
<evidence type="ECO:0000256" key="15">
    <source>
        <dbReference type="RuleBase" id="RU004106"/>
    </source>
</evidence>
<comment type="catalytic activity">
    <reaction evidence="12 17">
        <text>L-isoleucine + 2-oxoglutarate = (S)-3-methyl-2-oxopentanoate + L-glutamate</text>
        <dbReference type="Rhea" id="RHEA:24801"/>
        <dbReference type="ChEBI" id="CHEBI:16810"/>
        <dbReference type="ChEBI" id="CHEBI:29985"/>
        <dbReference type="ChEBI" id="CHEBI:35146"/>
        <dbReference type="ChEBI" id="CHEBI:58045"/>
        <dbReference type="EC" id="2.6.1.42"/>
    </reaction>
</comment>
<keyword evidence="8 17" id="KW-0808">Transferase</keyword>
<evidence type="ECO:0000256" key="1">
    <source>
        <dbReference type="ARBA" id="ARBA00001933"/>
    </source>
</evidence>
<dbReference type="SUPFAM" id="SSF56752">
    <property type="entry name" value="D-aminoacid aminotransferase-like PLP-dependent enzymes"/>
    <property type="match status" value="1"/>
</dbReference>
<keyword evidence="10 17" id="KW-0100">Branched-chain amino acid biosynthesis</keyword>
<dbReference type="Proteomes" id="UP000248132">
    <property type="component" value="Unassembled WGS sequence"/>
</dbReference>
<comment type="similarity">
    <text evidence="5 15">Belongs to the class-IV pyridoxal-phosphate-dependent aminotransferase family.</text>
</comment>
<dbReference type="PANTHER" id="PTHR11825">
    <property type="entry name" value="SUBGROUP IIII AMINOTRANSFERASE"/>
    <property type="match status" value="1"/>
</dbReference>
<dbReference type="AlphaFoldDB" id="A0A318XMH6"/>
<dbReference type="EMBL" id="QKMR01000016">
    <property type="protein sequence ID" value="PYG86849.1"/>
    <property type="molecule type" value="Genomic_DNA"/>
</dbReference>
<evidence type="ECO:0000256" key="10">
    <source>
        <dbReference type="ARBA" id="ARBA00023304"/>
    </source>
</evidence>
<evidence type="ECO:0000256" key="7">
    <source>
        <dbReference type="ARBA" id="ARBA00022605"/>
    </source>
</evidence>
<dbReference type="UniPathway" id="UPA00048">
    <property type="reaction ID" value="UER00073"/>
</dbReference>
<comment type="cofactor">
    <cofactor evidence="1 16">
        <name>pyridoxal 5'-phosphate</name>
        <dbReference type="ChEBI" id="CHEBI:597326"/>
    </cofactor>
</comment>
<evidence type="ECO:0000256" key="17">
    <source>
        <dbReference type="RuleBase" id="RU004517"/>
    </source>
</evidence>
<comment type="pathway">
    <text evidence="2 18">Amino-acid biosynthesis; L-isoleucine biosynthesis; L-isoleucine from 2-oxobutanoate: step 4/4.</text>
</comment>
<keyword evidence="7 17" id="KW-0028">Amino-acid biosynthesis</keyword>
<sequence length="353" mass="38864">MNISITKTAAPKQKPDQSHLGFGIHFTDHMFIMDYTEGKGWHDARIVPYGPMAVDPSAMALHYGQAIFEGLKAYRTANGEILLFRPEKNMQRVNNSNRLLCIPEINVDDCVQAIKELVKVDAYWIPSAPGTSLYIRPFIFASEPALGVRPAHSYQFVIILSPVGAYYKEGINPVKIYVESNYVRAVRGGLGEAKTVANYAASLKAQVEAKEQGYTQVLWLDGVEKKYVEEVGTMNVFFKINGEVVTPALTGTILPGITRMSTIELLKKAGVPVSERKITIQEIYDAHAAGKLEEAFGTGTAAVISPIGEFSWNGNVIKVNDGKIGEVSQRVYDTITGIQSGELEDTFGWIQKL</sequence>
<dbReference type="UniPathway" id="UPA00049">
    <property type="reaction ID" value="UER00062"/>
</dbReference>
<evidence type="ECO:0000256" key="5">
    <source>
        <dbReference type="ARBA" id="ARBA00009320"/>
    </source>
</evidence>
<dbReference type="GO" id="GO:0009098">
    <property type="term" value="P:L-leucine biosynthetic process"/>
    <property type="evidence" value="ECO:0007669"/>
    <property type="project" value="UniProtKB-UniPathway"/>
</dbReference>
<dbReference type="InterPro" id="IPR043132">
    <property type="entry name" value="BCAT-like_C"/>
</dbReference>
<evidence type="ECO:0000256" key="13">
    <source>
        <dbReference type="ARBA" id="ARBA00049229"/>
    </source>
</evidence>
<dbReference type="CDD" id="cd01557">
    <property type="entry name" value="BCAT_beta_family"/>
    <property type="match status" value="1"/>
</dbReference>
<dbReference type="InterPro" id="IPR005786">
    <property type="entry name" value="B_amino_transII"/>
</dbReference>
<dbReference type="GO" id="GO:0009097">
    <property type="term" value="P:isoleucine biosynthetic process"/>
    <property type="evidence" value="ECO:0007669"/>
    <property type="project" value="UniProtKB-UniPathway"/>
</dbReference>
<proteinExistence type="inferred from homology"/>
<evidence type="ECO:0000256" key="3">
    <source>
        <dbReference type="ARBA" id="ARBA00004931"/>
    </source>
</evidence>
<evidence type="ECO:0000256" key="6">
    <source>
        <dbReference type="ARBA" id="ARBA00022576"/>
    </source>
</evidence>
<dbReference type="UniPathway" id="UPA00047">
    <property type="reaction ID" value="UER00058"/>
</dbReference>
<dbReference type="EC" id="2.6.1.42" evidence="17"/>
<dbReference type="Pfam" id="PF01063">
    <property type="entry name" value="Aminotran_4"/>
    <property type="match status" value="1"/>
</dbReference>
<evidence type="ECO:0000256" key="2">
    <source>
        <dbReference type="ARBA" id="ARBA00004824"/>
    </source>
</evidence>
<dbReference type="PROSITE" id="PS00770">
    <property type="entry name" value="AA_TRANSFER_CLASS_4"/>
    <property type="match status" value="1"/>
</dbReference>
<dbReference type="GO" id="GO:0052654">
    <property type="term" value="F:L-leucine-2-oxoglutarate transaminase activity"/>
    <property type="evidence" value="ECO:0007669"/>
    <property type="project" value="RHEA"/>
</dbReference>
<comment type="pathway">
    <text evidence="4 18">Amino-acid biosynthesis; L-leucine biosynthesis; L-leucine from 3-methyl-2-oxobutanoate: step 4/4.</text>
</comment>
<dbReference type="InterPro" id="IPR018300">
    <property type="entry name" value="Aminotrans_IV_CS"/>
</dbReference>
<dbReference type="NCBIfam" id="TIGR01123">
    <property type="entry name" value="ilvE_II"/>
    <property type="match status" value="1"/>
</dbReference>
<dbReference type="Gene3D" id="3.20.10.10">
    <property type="entry name" value="D-amino Acid Aminotransferase, subunit A, domain 2"/>
    <property type="match status" value="1"/>
</dbReference>
<keyword evidence="9 16" id="KW-0663">Pyridoxal phosphate</keyword>
<comment type="caution">
    <text evidence="19">The sequence shown here is derived from an EMBL/GenBank/DDBJ whole genome shotgun (WGS) entry which is preliminary data.</text>
</comment>
<dbReference type="RefSeq" id="WP_110462677.1">
    <property type="nucleotide sequence ID" value="NZ_QKMR01000016.1"/>
</dbReference>
<dbReference type="GO" id="GO:0052655">
    <property type="term" value="F:L-valine-2-oxoglutarate transaminase activity"/>
    <property type="evidence" value="ECO:0007669"/>
    <property type="project" value="RHEA"/>
</dbReference>
<evidence type="ECO:0000256" key="8">
    <source>
        <dbReference type="ARBA" id="ARBA00022679"/>
    </source>
</evidence>
<organism evidence="19 20">
    <name type="scientific">Ruminiclostridium sufflavum DSM 19573</name>
    <dbReference type="NCBI Taxonomy" id="1121337"/>
    <lineage>
        <taxon>Bacteria</taxon>
        <taxon>Bacillati</taxon>
        <taxon>Bacillota</taxon>
        <taxon>Clostridia</taxon>
        <taxon>Eubacteriales</taxon>
        <taxon>Oscillospiraceae</taxon>
        <taxon>Ruminiclostridium</taxon>
    </lineage>
</organism>
<evidence type="ECO:0000256" key="11">
    <source>
        <dbReference type="ARBA" id="ARBA00048212"/>
    </source>
</evidence>
<dbReference type="InterPro" id="IPR043131">
    <property type="entry name" value="BCAT-like_N"/>
</dbReference>